<dbReference type="SUPFAM" id="SSF51197">
    <property type="entry name" value="Clavaminate synthase-like"/>
    <property type="match status" value="1"/>
</dbReference>
<proteinExistence type="predicted"/>
<gene>
    <name evidence="3" type="ORF">BDZ85DRAFT_317145</name>
</gene>
<dbReference type="EMBL" id="ML992503">
    <property type="protein sequence ID" value="KAF2226038.1"/>
    <property type="molecule type" value="Genomic_DNA"/>
</dbReference>
<protein>
    <submittedName>
        <fullName evidence="3">Putative phospholipase</fullName>
    </submittedName>
</protein>
<dbReference type="OrthoDB" id="415358at2759"/>
<keyword evidence="4" id="KW-1185">Reference proteome</keyword>
<evidence type="ECO:0000313" key="3">
    <source>
        <dbReference type="EMBL" id="KAF2226038.1"/>
    </source>
</evidence>
<evidence type="ECO:0000259" key="2">
    <source>
        <dbReference type="PROSITE" id="PS51184"/>
    </source>
</evidence>
<dbReference type="InterPro" id="IPR041667">
    <property type="entry name" value="Cupin_8"/>
</dbReference>
<accession>A0A6A6GK70</accession>
<dbReference type="AlphaFoldDB" id="A0A6A6GK70"/>
<sequence>MTNNTTTIADHLITLLDNYNALNTSIIDELHEEPSPLEFMRHVALNRPFVIRSGASSWPATQKWTAEYLTSTMCATPVQVATTPFGNADAIVEIADTSSTCNQADASVEKPDTASEPSNSPPSMIPEPLFVEPHISHLPFASTLSYITSQSLSPSGPASVGPVKYLQTQNDNLRDEYAPLFADVPSSIPFARIALQKDPDAVNFWLGNERSVTALHKDNYQNVYAQIRGRKRFVLLPPVAAPAVGERDVGRGRYEEDEGGELGLKVVAVEGEERVPVPTWDPLREEVPGNVFGEHVKPMRVTLEEGDMMYLPAMWYHHVSQDVGEEGFSCSVNYWYDMEFAGQFWSTNSLIRDLSMAVTEQSS</sequence>
<feature type="region of interest" description="Disordered" evidence="1">
    <location>
        <begin position="102"/>
        <end position="125"/>
    </location>
</feature>
<evidence type="ECO:0000313" key="4">
    <source>
        <dbReference type="Proteomes" id="UP000799538"/>
    </source>
</evidence>
<feature type="domain" description="JmjC" evidence="2">
    <location>
        <begin position="163"/>
        <end position="351"/>
    </location>
</feature>
<dbReference type="Proteomes" id="UP000799538">
    <property type="component" value="Unassembled WGS sequence"/>
</dbReference>
<dbReference type="PROSITE" id="PS51184">
    <property type="entry name" value="JMJC"/>
    <property type="match status" value="1"/>
</dbReference>
<dbReference type="PANTHER" id="PTHR12461">
    <property type="entry name" value="HYPOXIA-INDUCIBLE FACTOR 1 ALPHA INHIBITOR-RELATED"/>
    <property type="match status" value="1"/>
</dbReference>
<dbReference type="InterPro" id="IPR003347">
    <property type="entry name" value="JmjC_dom"/>
</dbReference>
<name>A0A6A6GK70_9PEZI</name>
<reference evidence="4" key="1">
    <citation type="journal article" date="2020" name="Stud. Mycol.">
        <title>101 Dothideomycetes genomes: A test case for predicting lifestyles and emergence of pathogens.</title>
        <authorList>
            <person name="Haridas S."/>
            <person name="Albert R."/>
            <person name="Binder M."/>
            <person name="Bloem J."/>
            <person name="LaButti K."/>
            <person name="Salamov A."/>
            <person name="Andreopoulos B."/>
            <person name="Baker S."/>
            <person name="Barry K."/>
            <person name="Bills G."/>
            <person name="Bluhm B."/>
            <person name="Cannon C."/>
            <person name="Castanera R."/>
            <person name="Culley D."/>
            <person name="Daum C."/>
            <person name="Ezra D."/>
            <person name="Gonzalez J."/>
            <person name="Henrissat B."/>
            <person name="Kuo A."/>
            <person name="Liang C."/>
            <person name="Lipzen A."/>
            <person name="Lutzoni F."/>
            <person name="Magnuson J."/>
            <person name="Mondo S."/>
            <person name="Nolan M."/>
            <person name="Ohm R."/>
            <person name="Pangilinan J."/>
            <person name="Park H.-J."/>
            <person name="Ramirez L."/>
            <person name="Alfaro M."/>
            <person name="Sun H."/>
            <person name="Tritt A."/>
            <person name="Yoshinaga Y."/>
            <person name="Zwiers L.-H."/>
            <person name="Turgeon B."/>
            <person name="Goodwin S."/>
            <person name="Spatafora J."/>
            <person name="Crous P."/>
            <person name="Grigoriev I."/>
        </authorList>
    </citation>
    <scope>NUCLEOTIDE SEQUENCE [LARGE SCALE GENOMIC DNA]</scope>
    <source>
        <strain evidence="4">CECT 20119</strain>
    </source>
</reference>
<evidence type="ECO:0000256" key="1">
    <source>
        <dbReference type="SAM" id="MobiDB-lite"/>
    </source>
</evidence>
<dbReference type="PANTHER" id="PTHR12461:SF99">
    <property type="entry name" value="BIFUNCTIONAL PEPTIDASE AND (3S)-LYSYL HYDROXYLASE JMJD7"/>
    <property type="match status" value="1"/>
</dbReference>
<dbReference type="Pfam" id="PF13621">
    <property type="entry name" value="Cupin_8"/>
    <property type="match status" value="1"/>
</dbReference>
<organism evidence="3 4">
    <name type="scientific">Elsinoe ampelina</name>
    <dbReference type="NCBI Taxonomy" id="302913"/>
    <lineage>
        <taxon>Eukaryota</taxon>
        <taxon>Fungi</taxon>
        <taxon>Dikarya</taxon>
        <taxon>Ascomycota</taxon>
        <taxon>Pezizomycotina</taxon>
        <taxon>Dothideomycetes</taxon>
        <taxon>Dothideomycetidae</taxon>
        <taxon>Myriangiales</taxon>
        <taxon>Elsinoaceae</taxon>
        <taxon>Elsinoe</taxon>
    </lineage>
</organism>
<dbReference type="SMART" id="SM00558">
    <property type="entry name" value="JmjC"/>
    <property type="match status" value="1"/>
</dbReference>
<dbReference type="Gene3D" id="2.60.120.10">
    <property type="entry name" value="Jelly Rolls"/>
    <property type="match status" value="1"/>
</dbReference>
<dbReference type="InterPro" id="IPR014710">
    <property type="entry name" value="RmlC-like_jellyroll"/>
</dbReference>